<dbReference type="SUPFAM" id="SSF56524">
    <property type="entry name" value="Oxidoreductase molybdopterin-binding domain"/>
    <property type="match status" value="1"/>
</dbReference>
<gene>
    <name evidence="1" type="ORF">J2W52_003100</name>
</gene>
<dbReference type="InterPro" id="IPR036374">
    <property type="entry name" value="OxRdtase_Mopterin-bd_sf"/>
</dbReference>
<accession>A0ABU1SR76</accession>
<organism evidence="1 2">
    <name type="scientific">Rhizobium miluonense</name>
    <dbReference type="NCBI Taxonomy" id="411945"/>
    <lineage>
        <taxon>Bacteria</taxon>
        <taxon>Pseudomonadati</taxon>
        <taxon>Pseudomonadota</taxon>
        <taxon>Alphaproteobacteria</taxon>
        <taxon>Hyphomicrobiales</taxon>
        <taxon>Rhizobiaceae</taxon>
        <taxon>Rhizobium/Agrobacterium group</taxon>
        <taxon>Rhizobium</taxon>
    </lineage>
</organism>
<evidence type="ECO:0008006" key="3">
    <source>
        <dbReference type="Google" id="ProtNLM"/>
    </source>
</evidence>
<reference evidence="1 2" key="1">
    <citation type="submission" date="2023-07" db="EMBL/GenBank/DDBJ databases">
        <title>Sorghum-associated microbial communities from plants grown in Nebraska, USA.</title>
        <authorList>
            <person name="Schachtman D."/>
        </authorList>
    </citation>
    <scope>NUCLEOTIDE SEQUENCE [LARGE SCALE GENOMIC DNA]</scope>
    <source>
        <strain evidence="1 2">3199</strain>
    </source>
</reference>
<sequence length="154" mass="16822">MANAGLHIPKGCTQNVFLTISGKIGKTTDVAGNAYEMSEREFLGLPQSNVTTSTAWTPTSEFAGHLLSKVLSEVDAKGTKLRLIALDNFSVEVDANYLEKYGTILAVSKNGVRLTIRDFGPVFVMFPRDSFKEQLDTPAATSYLVWQLCGIEVE</sequence>
<protein>
    <recommendedName>
        <fullName evidence="3">Oxidoreductase</fullName>
    </recommendedName>
</protein>
<dbReference type="EMBL" id="JAVDUP010000003">
    <property type="protein sequence ID" value="MDR6901476.1"/>
    <property type="molecule type" value="Genomic_DNA"/>
</dbReference>
<evidence type="ECO:0000313" key="2">
    <source>
        <dbReference type="Proteomes" id="UP001250791"/>
    </source>
</evidence>
<evidence type="ECO:0000313" key="1">
    <source>
        <dbReference type="EMBL" id="MDR6901476.1"/>
    </source>
</evidence>
<name>A0ABU1SR76_9HYPH</name>
<dbReference type="RefSeq" id="WP_310231695.1">
    <property type="nucleotide sequence ID" value="NZ_JAVDUP010000003.1"/>
</dbReference>
<comment type="caution">
    <text evidence="1">The sequence shown here is derived from an EMBL/GenBank/DDBJ whole genome shotgun (WGS) entry which is preliminary data.</text>
</comment>
<dbReference type="Proteomes" id="UP001250791">
    <property type="component" value="Unassembled WGS sequence"/>
</dbReference>
<keyword evidence="2" id="KW-1185">Reference proteome</keyword>
<proteinExistence type="predicted"/>